<evidence type="ECO:0000313" key="14">
    <source>
        <dbReference type="EMBL" id="AEJ62383.1"/>
    </source>
</evidence>
<dbReference type="AlphaFoldDB" id="G0GF39"/>
<protein>
    <submittedName>
        <fullName evidence="14">Lysine 2,3-aminomutase YodO family protein</fullName>
    </submittedName>
</protein>
<evidence type="ECO:0000256" key="6">
    <source>
        <dbReference type="ARBA" id="ARBA00022723"/>
    </source>
</evidence>
<evidence type="ECO:0000256" key="3">
    <source>
        <dbReference type="ARBA" id="ARBA00008703"/>
    </source>
</evidence>
<evidence type="ECO:0000256" key="2">
    <source>
        <dbReference type="ARBA" id="ARBA00001966"/>
    </source>
</evidence>
<keyword evidence="7 12" id="KW-0663">Pyridoxal phosphate</keyword>
<evidence type="ECO:0000313" key="15">
    <source>
        <dbReference type="Proteomes" id="UP000007254"/>
    </source>
</evidence>
<dbReference type="CDD" id="cd01335">
    <property type="entry name" value="Radical_SAM"/>
    <property type="match status" value="1"/>
</dbReference>
<keyword evidence="5" id="KW-0949">S-adenosyl-L-methionine</keyword>
<dbReference type="Pfam" id="PF04055">
    <property type="entry name" value="Radical_SAM"/>
    <property type="match status" value="1"/>
</dbReference>
<dbReference type="PANTHER" id="PTHR30538">
    <property type="entry name" value="LYSINE 2,3-AMINOMUTASE-RELATED"/>
    <property type="match status" value="1"/>
</dbReference>
<dbReference type="InterPro" id="IPR058240">
    <property type="entry name" value="rSAM_sf"/>
</dbReference>
<feature type="domain" description="Radical SAM core" evidence="13">
    <location>
        <begin position="56"/>
        <end position="267"/>
    </location>
</feature>
<dbReference type="HOGENOM" id="CLU_032161_2_0_12"/>
<dbReference type="PANTHER" id="PTHR30538:SF1">
    <property type="entry name" value="L-LYSINE 2,3-AMINOMUTASE"/>
    <property type="match status" value="1"/>
</dbReference>
<dbReference type="GO" id="GO:0051539">
    <property type="term" value="F:4 iron, 4 sulfur cluster binding"/>
    <property type="evidence" value="ECO:0007669"/>
    <property type="project" value="UniProtKB-KW"/>
</dbReference>
<feature type="binding site" evidence="11">
    <location>
        <position position="77"/>
    </location>
    <ligand>
        <name>[4Fe-4S] cluster</name>
        <dbReference type="ChEBI" id="CHEBI:49883"/>
        <note>4Fe-4S-S-AdoMet</note>
    </ligand>
</feature>
<evidence type="ECO:0000256" key="9">
    <source>
        <dbReference type="ARBA" id="ARBA00023014"/>
    </source>
</evidence>
<evidence type="ECO:0000256" key="4">
    <source>
        <dbReference type="ARBA" id="ARBA00022485"/>
    </source>
</evidence>
<dbReference type="SFLD" id="SFLDG01070">
    <property type="entry name" value="PLP-dependent"/>
    <property type="match status" value="1"/>
</dbReference>
<dbReference type="SUPFAM" id="SSF102114">
    <property type="entry name" value="Radical SAM enzymes"/>
    <property type="match status" value="1"/>
</dbReference>
<evidence type="ECO:0000256" key="11">
    <source>
        <dbReference type="PIRSR" id="PIRSR004911-1"/>
    </source>
</evidence>
<accession>G0GF39</accession>
<evidence type="ECO:0000256" key="12">
    <source>
        <dbReference type="PIRSR" id="PIRSR603739-50"/>
    </source>
</evidence>
<dbReference type="KEGG" id="stq:Spith_2128"/>
<keyword evidence="9 11" id="KW-0411">Iron-sulfur</keyword>
<gene>
    <name evidence="14" type="ordered locus">Spith_2128</name>
</gene>
<keyword evidence="8" id="KW-0408">Iron</keyword>
<dbReference type="PIRSF" id="PIRSF004911">
    <property type="entry name" value="DUF160"/>
    <property type="match status" value="1"/>
</dbReference>
<name>G0GF39_WINT7</name>
<dbReference type="Gene3D" id="3.20.20.70">
    <property type="entry name" value="Aldolase class I"/>
    <property type="match status" value="1"/>
</dbReference>
<comment type="cofactor">
    <cofactor evidence="2">
        <name>[4Fe-4S] cluster</name>
        <dbReference type="ChEBI" id="CHEBI:49883"/>
    </cofactor>
</comment>
<comment type="cofactor">
    <cofactor evidence="1 12">
        <name>pyridoxal 5'-phosphate</name>
        <dbReference type="ChEBI" id="CHEBI:597326"/>
    </cofactor>
</comment>
<dbReference type="PROSITE" id="PS51918">
    <property type="entry name" value="RADICAL_SAM"/>
    <property type="match status" value="1"/>
</dbReference>
<evidence type="ECO:0000259" key="13">
    <source>
        <dbReference type="PROSITE" id="PS51918"/>
    </source>
</evidence>
<dbReference type="OrthoDB" id="9768064at2"/>
<dbReference type="GO" id="GO:0046872">
    <property type="term" value="F:metal ion binding"/>
    <property type="evidence" value="ECO:0007669"/>
    <property type="project" value="UniProtKB-KW"/>
</dbReference>
<dbReference type="GO" id="GO:0016853">
    <property type="term" value="F:isomerase activity"/>
    <property type="evidence" value="ECO:0007669"/>
    <property type="project" value="UniProtKB-KW"/>
</dbReference>
<feature type="modified residue" description="N6-(pyridoxal phosphate)lysine" evidence="12">
    <location>
        <position position="282"/>
    </location>
</feature>
<dbReference type="SFLD" id="SFLDS00029">
    <property type="entry name" value="Radical_SAM"/>
    <property type="match status" value="1"/>
</dbReference>
<keyword evidence="15" id="KW-1185">Reference proteome</keyword>
<dbReference type="Proteomes" id="UP000007254">
    <property type="component" value="Chromosome"/>
</dbReference>
<keyword evidence="4 11" id="KW-0004">4Fe-4S</keyword>
<evidence type="ECO:0000256" key="10">
    <source>
        <dbReference type="ARBA" id="ARBA00023235"/>
    </source>
</evidence>
<comment type="similarity">
    <text evidence="3">Belongs to the radical SAM superfamily. KamA family.</text>
</comment>
<keyword evidence="6 11" id="KW-0479">Metal-binding</keyword>
<sequence>MSLPFLVTPYYRRLADTHPALARQITPSPLEARTLPYETADPLADAAHSPLPRLVHRYPDRALILVTDRCAAYCRFCFRRHFTASGESSLTPGQEQAILAYLREHPEVEEVLLSGGDPLMLPDTRLAALLSGLRALRPGLVIRLGTRIPVVLPTRITARLARILAAARPLWVVTHFNHPAELTPEAHAAVEALLTCGLPVVNQTVLLRGVNDHEETLAALFRGLLRWGVKPYYLLQGDLAAGTSHFRTPLSHTFDLYDRLSSMLSGLALPVLAVDLPDGGGKVRLHRSSVVRTDETWYYLQGPDGGLYRYPREEHLYEREDDPS</sequence>
<dbReference type="InterPro" id="IPR003739">
    <property type="entry name" value="Lys_aminomutase/Glu_NH3_mut"/>
</dbReference>
<dbReference type="NCBIfam" id="TIGR00238">
    <property type="entry name" value="KamA family radical SAM protein"/>
    <property type="match status" value="1"/>
</dbReference>
<keyword evidence="10" id="KW-0413">Isomerase</keyword>
<evidence type="ECO:0000256" key="5">
    <source>
        <dbReference type="ARBA" id="ARBA00022691"/>
    </source>
</evidence>
<reference evidence="14 15" key="1">
    <citation type="submission" date="2011-06" db="EMBL/GenBank/DDBJ databases">
        <title>The complete genome of Spirochaeta thermophila DSM 6578.</title>
        <authorList>
            <consortium name="US DOE Joint Genome Institute (JGI-PGF)"/>
            <person name="Lucas S."/>
            <person name="Lapidus A."/>
            <person name="Bruce D."/>
            <person name="Goodwin L."/>
            <person name="Pitluck S."/>
            <person name="Peters L."/>
            <person name="Kyrpides N."/>
            <person name="Mavromatis K."/>
            <person name="Ivanova N."/>
            <person name="Mikailova N."/>
            <person name="Pagani I."/>
            <person name="Chertkov O."/>
            <person name="Detter J.C."/>
            <person name="Tapia R."/>
            <person name="Han C."/>
            <person name="Land M."/>
            <person name="Hauser L."/>
            <person name="Markowitz V."/>
            <person name="Cheng J.-F."/>
            <person name="Hugenholtz P."/>
            <person name="Woyke T."/>
            <person name="Wu D."/>
            <person name="Spring S."/>
            <person name="Merkhoffer B."/>
            <person name="Schneider S."/>
            <person name="Klenk H.-P."/>
            <person name="Eisen J.A."/>
        </authorList>
    </citation>
    <scope>NUCLEOTIDE SEQUENCE [LARGE SCALE GENOMIC DNA]</scope>
    <source>
        <strain evidence="15">ATCC 700085 / DSM 6578 / Z-1203</strain>
    </source>
</reference>
<evidence type="ECO:0000256" key="1">
    <source>
        <dbReference type="ARBA" id="ARBA00001933"/>
    </source>
</evidence>
<dbReference type="InterPro" id="IPR007197">
    <property type="entry name" value="rSAM"/>
</dbReference>
<organism evidence="14 15">
    <name type="scientific">Winmispira thermophila (strain ATCC 700085 / DSM 6578 / Z-1203)</name>
    <name type="common">Spirochaeta thermophila</name>
    <dbReference type="NCBI Taxonomy" id="869211"/>
    <lineage>
        <taxon>Bacteria</taxon>
        <taxon>Pseudomonadati</taxon>
        <taxon>Spirochaetota</taxon>
        <taxon>Spirochaetia</taxon>
        <taxon>Winmispirales</taxon>
        <taxon>Winmispiraceae</taxon>
        <taxon>Winmispira</taxon>
    </lineage>
</organism>
<dbReference type="EMBL" id="CP002903">
    <property type="protein sequence ID" value="AEJ62383.1"/>
    <property type="molecule type" value="Genomic_DNA"/>
</dbReference>
<dbReference type="STRING" id="869211.Spith_2128"/>
<evidence type="ECO:0000256" key="8">
    <source>
        <dbReference type="ARBA" id="ARBA00023004"/>
    </source>
</evidence>
<feature type="binding site" evidence="11">
    <location>
        <position position="74"/>
    </location>
    <ligand>
        <name>[4Fe-4S] cluster</name>
        <dbReference type="ChEBI" id="CHEBI:49883"/>
        <note>4Fe-4S-S-AdoMet</note>
    </ligand>
</feature>
<feature type="binding site" evidence="11">
    <location>
        <position position="70"/>
    </location>
    <ligand>
        <name>[4Fe-4S] cluster</name>
        <dbReference type="ChEBI" id="CHEBI:49883"/>
        <note>4Fe-4S-S-AdoMet</note>
    </ligand>
</feature>
<proteinExistence type="inferred from homology"/>
<dbReference type="RefSeq" id="WP_014625697.1">
    <property type="nucleotide sequence ID" value="NC_017583.1"/>
</dbReference>
<evidence type="ECO:0000256" key="7">
    <source>
        <dbReference type="ARBA" id="ARBA00022898"/>
    </source>
</evidence>
<dbReference type="InterPro" id="IPR013785">
    <property type="entry name" value="Aldolase_TIM"/>
</dbReference>